<feature type="region of interest" description="Disordered" evidence="1">
    <location>
        <begin position="239"/>
        <end position="332"/>
    </location>
</feature>
<dbReference type="OrthoDB" id="3801170at2759"/>
<feature type="compositionally biased region" description="Basic and acidic residues" evidence="1">
    <location>
        <begin position="256"/>
        <end position="270"/>
    </location>
</feature>
<feature type="region of interest" description="Disordered" evidence="1">
    <location>
        <begin position="198"/>
        <end position="223"/>
    </location>
</feature>
<name>A0A9P4U5I8_9PLEO</name>
<organism evidence="2 3">
    <name type="scientific">Karstenula rhodostoma CBS 690.94</name>
    <dbReference type="NCBI Taxonomy" id="1392251"/>
    <lineage>
        <taxon>Eukaryota</taxon>
        <taxon>Fungi</taxon>
        <taxon>Dikarya</taxon>
        <taxon>Ascomycota</taxon>
        <taxon>Pezizomycotina</taxon>
        <taxon>Dothideomycetes</taxon>
        <taxon>Pleosporomycetidae</taxon>
        <taxon>Pleosporales</taxon>
        <taxon>Massarineae</taxon>
        <taxon>Didymosphaeriaceae</taxon>
        <taxon>Karstenula</taxon>
    </lineage>
</organism>
<feature type="compositionally biased region" description="Polar residues" evidence="1">
    <location>
        <begin position="56"/>
        <end position="65"/>
    </location>
</feature>
<dbReference type="Proteomes" id="UP000799764">
    <property type="component" value="Unassembled WGS sequence"/>
</dbReference>
<feature type="compositionally biased region" description="Basic and acidic residues" evidence="1">
    <location>
        <begin position="132"/>
        <end position="153"/>
    </location>
</feature>
<sequence length="616" mass="69273">MPIQNRPNNRGMEPGTAIPSPVQRESLMLQGRQTQLRHEMQMGLNSSSDHLGEQSIKPSDSFSRPQQQQQQKQLFASDTLHRHGGQNRAPRLEKACERSEEDVDMKDALAEAEQPEPGPNMLHRSHNPGAKMPDRQHAHTDADKADRDARAEYEKQRQRFLAIMQTNGRLPAAEQAQWIEINEAELKRRKERERTLKNLRTVEKHNEPNSNVRDHCVEGEVDKPSRIQGSVECSQVQVHTTTDCQRPQQASVDEYAAEKQRREQHQDDVSAKGVDPSLHRPSHQALDRSQPLTQFKVPQVPSRAALINDRSRREETITSRASSQTLPGNSTAATDKARLNLLLLTPPNSEVSPTRKRKVIHNVSDDSDDDPEFEPPSSDDEPLLNRIRKPVVKKAKAVNGSGTAKPVSVTPKFGFKSVKRTKSNRPITPARATGKTTAPSARSKSSERALGSESPSVQAALRLHHRRAKQKALAALDEHFQRDVEFRNEEDIRKANEREQRVANSLPKTMKRVSLMPVPPSARLASGRKETSGSQEADGEVDNAVRKERKDSAYGLAHWTKDRIRGDRHLLKSQSVSSRGRGDEESESELDLSAYQWVNGRIVTQSEEMDMAEDSR</sequence>
<evidence type="ECO:0000313" key="3">
    <source>
        <dbReference type="Proteomes" id="UP000799764"/>
    </source>
</evidence>
<feature type="compositionally biased region" description="Polar residues" evidence="1">
    <location>
        <begin position="318"/>
        <end position="332"/>
    </location>
</feature>
<dbReference type="AlphaFoldDB" id="A0A9P4U5I8"/>
<feature type="region of interest" description="Disordered" evidence="1">
    <location>
        <begin position="568"/>
        <end position="591"/>
    </location>
</feature>
<feature type="region of interest" description="Disordered" evidence="1">
    <location>
        <begin position="1"/>
        <end position="153"/>
    </location>
</feature>
<gene>
    <name evidence="2" type="ORF">P171DRAFT_131650</name>
</gene>
<accession>A0A9P4U5I8</accession>
<comment type="caution">
    <text evidence="2">The sequence shown here is derived from an EMBL/GenBank/DDBJ whole genome shotgun (WGS) entry which is preliminary data.</text>
</comment>
<proteinExistence type="predicted"/>
<evidence type="ECO:0000313" key="2">
    <source>
        <dbReference type="EMBL" id="KAF2439099.1"/>
    </source>
</evidence>
<feature type="region of interest" description="Disordered" evidence="1">
    <location>
        <begin position="344"/>
        <end position="385"/>
    </location>
</feature>
<reference evidence="2" key="1">
    <citation type="journal article" date="2020" name="Stud. Mycol.">
        <title>101 Dothideomycetes genomes: a test case for predicting lifestyles and emergence of pathogens.</title>
        <authorList>
            <person name="Haridas S."/>
            <person name="Albert R."/>
            <person name="Binder M."/>
            <person name="Bloem J."/>
            <person name="Labutti K."/>
            <person name="Salamov A."/>
            <person name="Andreopoulos B."/>
            <person name="Baker S."/>
            <person name="Barry K."/>
            <person name="Bills G."/>
            <person name="Bluhm B."/>
            <person name="Cannon C."/>
            <person name="Castanera R."/>
            <person name="Culley D."/>
            <person name="Daum C."/>
            <person name="Ezra D."/>
            <person name="Gonzalez J."/>
            <person name="Henrissat B."/>
            <person name="Kuo A."/>
            <person name="Liang C."/>
            <person name="Lipzen A."/>
            <person name="Lutzoni F."/>
            <person name="Magnuson J."/>
            <person name="Mondo S."/>
            <person name="Nolan M."/>
            <person name="Ohm R."/>
            <person name="Pangilinan J."/>
            <person name="Park H.-J."/>
            <person name="Ramirez L."/>
            <person name="Alfaro M."/>
            <person name="Sun H."/>
            <person name="Tritt A."/>
            <person name="Yoshinaga Y."/>
            <person name="Zwiers L.-H."/>
            <person name="Turgeon B."/>
            <person name="Goodwin S."/>
            <person name="Spatafora J."/>
            <person name="Crous P."/>
            <person name="Grigoriev I."/>
        </authorList>
    </citation>
    <scope>NUCLEOTIDE SEQUENCE</scope>
    <source>
        <strain evidence="2">CBS 690.94</strain>
    </source>
</reference>
<evidence type="ECO:0000256" key="1">
    <source>
        <dbReference type="SAM" id="MobiDB-lite"/>
    </source>
</evidence>
<feature type="compositionally biased region" description="Basic and acidic residues" evidence="1">
    <location>
        <begin position="543"/>
        <end position="552"/>
    </location>
</feature>
<feature type="compositionally biased region" description="Acidic residues" evidence="1">
    <location>
        <begin position="365"/>
        <end position="382"/>
    </location>
</feature>
<feature type="region of interest" description="Disordered" evidence="1">
    <location>
        <begin position="415"/>
        <end position="456"/>
    </location>
</feature>
<feature type="compositionally biased region" description="Polar residues" evidence="1">
    <location>
        <begin position="434"/>
        <end position="443"/>
    </location>
</feature>
<feature type="region of interest" description="Disordered" evidence="1">
    <location>
        <begin position="489"/>
        <end position="553"/>
    </location>
</feature>
<keyword evidence="3" id="KW-1185">Reference proteome</keyword>
<protein>
    <submittedName>
        <fullName evidence="2">Uncharacterized protein</fullName>
    </submittedName>
</protein>
<feature type="compositionally biased region" description="Basic and acidic residues" evidence="1">
    <location>
        <begin position="489"/>
        <end position="501"/>
    </location>
</feature>
<feature type="compositionally biased region" description="Polar residues" evidence="1">
    <location>
        <begin position="239"/>
        <end position="251"/>
    </location>
</feature>
<dbReference type="EMBL" id="MU001510">
    <property type="protein sequence ID" value="KAF2439099.1"/>
    <property type="molecule type" value="Genomic_DNA"/>
</dbReference>